<evidence type="ECO:0000313" key="2">
    <source>
        <dbReference type="EMBL" id="OSS48923.1"/>
    </source>
</evidence>
<keyword evidence="3" id="KW-1185">Reference proteome</keyword>
<feature type="compositionally biased region" description="Basic and acidic residues" evidence="1">
    <location>
        <begin position="157"/>
        <end position="181"/>
    </location>
</feature>
<organism evidence="2 3">
    <name type="scientific">Epicoccum nigrum</name>
    <name type="common">Soil fungus</name>
    <name type="synonym">Epicoccum purpurascens</name>
    <dbReference type="NCBI Taxonomy" id="105696"/>
    <lineage>
        <taxon>Eukaryota</taxon>
        <taxon>Fungi</taxon>
        <taxon>Dikarya</taxon>
        <taxon>Ascomycota</taxon>
        <taxon>Pezizomycotina</taxon>
        <taxon>Dothideomycetes</taxon>
        <taxon>Pleosporomycetidae</taxon>
        <taxon>Pleosporales</taxon>
        <taxon>Pleosporineae</taxon>
        <taxon>Didymellaceae</taxon>
        <taxon>Epicoccum</taxon>
    </lineage>
</organism>
<name>A0A1Y2LYS7_EPING</name>
<dbReference type="AlphaFoldDB" id="A0A1Y2LYS7"/>
<evidence type="ECO:0000256" key="1">
    <source>
        <dbReference type="SAM" id="MobiDB-lite"/>
    </source>
</evidence>
<feature type="region of interest" description="Disordered" evidence="1">
    <location>
        <begin position="149"/>
        <end position="308"/>
    </location>
</feature>
<proteinExistence type="predicted"/>
<dbReference type="InParanoid" id="A0A1Y2LYS7"/>
<gene>
    <name evidence="2" type="ORF">B5807_07158</name>
</gene>
<feature type="compositionally biased region" description="Basic and acidic residues" evidence="1">
    <location>
        <begin position="61"/>
        <end position="92"/>
    </location>
</feature>
<reference evidence="2 3" key="1">
    <citation type="journal article" date="2017" name="Genome Announc.">
        <title>Genome sequence of the saprophytic ascomycete Epicoccum nigrum ICMP 19927 strain isolated from New Zealand.</title>
        <authorList>
            <person name="Fokin M."/>
            <person name="Fleetwood D."/>
            <person name="Weir B.S."/>
            <person name="Villas-Boas S.G."/>
        </authorList>
    </citation>
    <scope>NUCLEOTIDE SEQUENCE [LARGE SCALE GENOMIC DNA]</scope>
    <source>
        <strain evidence="2 3">ICMP 19927</strain>
    </source>
</reference>
<accession>A0A1Y2LYS7</accession>
<evidence type="ECO:0000313" key="3">
    <source>
        <dbReference type="Proteomes" id="UP000193240"/>
    </source>
</evidence>
<dbReference type="EMBL" id="KZ107845">
    <property type="protein sequence ID" value="OSS48923.1"/>
    <property type="molecule type" value="Genomic_DNA"/>
</dbReference>
<dbReference type="Proteomes" id="UP000193240">
    <property type="component" value="Unassembled WGS sequence"/>
</dbReference>
<dbReference type="STRING" id="105696.A0A1Y2LYS7"/>
<sequence length="308" mass="34506">MDDEREIWEVGVPRPDLVTEGALGGVHDPQWWLGLDGAEIRAGPFADDADVKRARAALKGAETRRKNKIERSGGEKSKKQQETDWKLDEGLRRQQLGLKMNDSDDSDIDRGLFIPGGSDSSSSSSSSDTDSDDEAMILRLSRWRAEQQARYAATTDALRESSESSHSHADHRDRSRLHESDGSQSEPFVVEWRKWNAAQQESKDDAVPSEGEDDGPRIPVFSKWKAAQQERRKAALQSKSEDDGPRIPVFSKWKAARQSNITDRLPNAPSKKQSDVPSSSEDEDVRPPSRQMNSNKRRRIIIDSSNDG</sequence>
<feature type="compositionally biased region" description="Basic and acidic residues" evidence="1">
    <location>
        <begin position="228"/>
        <end position="245"/>
    </location>
</feature>
<feature type="compositionally biased region" description="Low complexity" evidence="1">
    <location>
        <begin position="118"/>
        <end position="128"/>
    </location>
</feature>
<feature type="region of interest" description="Disordered" evidence="1">
    <location>
        <begin position="60"/>
        <end position="133"/>
    </location>
</feature>
<protein>
    <submittedName>
        <fullName evidence="2">Uncharacterized protein</fullName>
    </submittedName>
</protein>